<keyword evidence="2" id="KW-1185">Reference proteome</keyword>
<dbReference type="EMBL" id="BNJR01000015">
    <property type="protein sequence ID" value="GHP14310.1"/>
    <property type="molecule type" value="Genomic_DNA"/>
</dbReference>
<name>A0ABQ3W0F1_9LACO</name>
<dbReference type="Proteomes" id="UP000604765">
    <property type="component" value="Unassembled WGS sequence"/>
</dbReference>
<organism evidence="1 2">
    <name type="scientific">Lentilactobacillus fungorum</name>
    <dbReference type="NCBI Taxonomy" id="2201250"/>
    <lineage>
        <taxon>Bacteria</taxon>
        <taxon>Bacillati</taxon>
        <taxon>Bacillota</taxon>
        <taxon>Bacilli</taxon>
        <taxon>Lactobacillales</taxon>
        <taxon>Lactobacillaceae</taxon>
        <taxon>Lentilactobacillus</taxon>
    </lineage>
</organism>
<evidence type="ECO:0000313" key="1">
    <source>
        <dbReference type="EMBL" id="GHP14310.1"/>
    </source>
</evidence>
<gene>
    <name evidence="1" type="ORF">YK48G_17350</name>
</gene>
<reference evidence="1 2" key="1">
    <citation type="journal article" date="2021" name="Int. J. Syst. Evol. Microbiol.">
        <title>Lentilactobacillus fungorum sp. nov., isolated from spent mushroom substrates.</title>
        <authorList>
            <person name="Tohno M."/>
            <person name="Tanizawa Y."/>
            <person name="Kojima Y."/>
            <person name="Sakamoto M."/>
            <person name="Ohkuma M."/>
            <person name="Kobayashi H."/>
        </authorList>
    </citation>
    <scope>NUCLEOTIDE SEQUENCE [LARGE SCALE GENOMIC DNA]</scope>
    <source>
        <strain evidence="1 2">YK48G</strain>
    </source>
</reference>
<evidence type="ECO:0008006" key="3">
    <source>
        <dbReference type="Google" id="ProtNLM"/>
    </source>
</evidence>
<proteinExistence type="predicted"/>
<accession>A0ABQ3W0F1</accession>
<sequence>MNYIIDQDQQKKILIKLALKRKWRYQIADDIGLSLPTLRKILNSNTPVIVNAKVYKNVNNWIERG</sequence>
<protein>
    <recommendedName>
        <fullName evidence="3">XRE family transcriptional regulator</fullName>
    </recommendedName>
</protein>
<comment type="caution">
    <text evidence="1">The sequence shown here is derived from an EMBL/GenBank/DDBJ whole genome shotgun (WGS) entry which is preliminary data.</text>
</comment>
<evidence type="ECO:0000313" key="2">
    <source>
        <dbReference type="Proteomes" id="UP000604765"/>
    </source>
</evidence>